<protein>
    <recommendedName>
        <fullName evidence="4">DUF218 domain-containing protein</fullName>
    </recommendedName>
</protein>
<evidence type="ECO:0008006" key="4">
    <source>
        <dbReference type="Google" id="ProtNLM"/>
    </source>
</evidence>
<organism evidence="3">
    <name type="scientific">Phaeomonas parva</name>
    <dbReference type="NCBI Taxonomy" id="124430"/>
    <lineage>
        <taxon>Eukaryota</taxon>
        <taxon>Sar</taxon>
        <taxon>Stramenopiles</taxon>
        <taxon>Ochrophyta</taxon>
        <taxon>Pinguiophyceae</taxon>
        <taxon>Pinguiochrysidales</taxon>
        <taxon>Pinguiochrysidaceae</taxon>
        <taxon>Phaeomonas</taxon>
    </lineage>
</organism>
<feature type="signal peptide" evidence="2">
    <location>
        <begin position="1"/>
        <end position="36"/>
    </location>
</feature>
<accession>A0A7S1TXW1</accession>
<feature type="region of interest" description="Disordered" evidence="1">
    <location>
        <begin position="174"/>
        <end position="215"/>
    </location>
</feature>
<feature type="compositionally biased region" description="Basic residues" evidence="1">
    <location>
        <begin position="108"/>
        <end position="120"/>
    </location>
</feature>
<name>A0A7S1TXW1_9STRA</name>
<evidence type="ECO:0000256" key="1">
    <source>
        <dbReference type="SAM" id="MobiDB-lite"/>
    </source>
</evidence>
<proteinExistence type="predicted"/>
<feature type="chain" id="PRO_5030783005" description="DUF218 domain-containing protein" evidence="2">
    <location>
        <begin position="37"/>
        <end position="558"/>
    </location>
</feature>
<evidence type="ECO:0000256" key="2">
    <source>
        <dbReference type="SAM" id="SignalP"/>
    </source>
</evidence>
<evidence type="ECO:0000313" key="3">
    <source>
        <dbReference type="EMBL" id="CAD9248948.1"/>
    </source>
</evidence>
<keyword evidence="2" id="KW-0732">Signal</keyword>
<reference evidence="3" key="1">
    <citation type="submission" date="2021-01" db="EMBL/GenBank/DDBJ databases">
        <authorList>
            <person name="Corre E."/>
            <person name="Pelletier E."/>
            <person name="Niang G."/>
            <person name="Scheremetjew M."/>
            <person name="Finn R."/>
            <person name="Kale V."/>
            <person name="Holt S."/>
            <person name="Cochrane G."/>
            <person name="Meng A."/>
            <person name="Brown T."/>
            <person name="Cohen L."/>
        </authorList>
    </citation>
    <scope>NUCLEOTIDE SEQUENCE</scope>
    <source>
        <strain evidence="3">CCMP2877</strain>
    </source>
</reference>
<feature type="region of interest" description="Disordered" evidence="1">
    <location>
        <begin position="87"/>
        <end position="158"/>
    </location>
</feature>
<dbReference type="AlphaFoldDB" id="A0A7S1TXW1"/>
<dbReference type="EMBL" id="HBGJ01011622">
    <property type="protein sequence ID" value="CAD9248948.1"/>
    <property type="molecule type" value="Transcribed_RNA"/>
</dbReference>
<sequence length="558" mass="61332">MRERLAPMMRRRGGGALRLRLLLVAVLAAVVPRGRTLSHPGLLQARRWGVLGHRVQGTNVGNVGLGYGHGLREPGLLRRWVKAGRRPADRDASYRARKKGAEGAKPAKPGRKPTRRRKSTKTFAKAKAQSGDGAEGWVYDPSQIGSDVPLQRDPNRPLQSLQSINDHVEQLLRKKTGRNRNGVEQAPDGGANGFPDPSALAASQDAQRGAEANGVHHDSSDFHVVLCFGKRLVRDQVTLEYASRIRTLVRYLRRLKESRQRGPDIVCFTGGYMGASCISSASAGYMFFRQMAECAGVDISHGHVLLEEESHVSREALDLVVAEVSEAAVRAGQLPGQTVHYTLISTTQHVRRIEYVHEHSHPSSMLRSIEEAGGSFSLLKASNPFLSSPDESLSFLAHLMLVVEELVPIRVNFQGAAAGVDFIRRENLSKLVTAKQSLNELIADLGDPIKLPHAQRYHNPTSKNPLFESAARKLLLGDGTALNVEEELESAAASLSRVKDMVQPAKNFQSHMVDFAAAADVLGEVIDRLRLVFDPDRPLQLNEMMGLMCEQWKARGSR</sequence>
<gene>
    <name evidence="3" type="ORF">PPAR1163_LOCUS7308</name>
</gene>
<feature type="compositionally biased region" description="Basic and acidic residues" evidence="1">
    <location>
        <begin position="87"/>
        <end position="102"/>
    </location>
</feature>